<comment type="caution">
    <text evidence="1">The sequence shown here is derived from an EMBL/GenBank/DDBJ whole genome shotgun (WGS) entry which is preliminary data.</text>
</comment>
<dbReference type="RefSeq" id="WP_380078998.1">
    <property type="nucleotide sequence ID" value="NZ_JBHRZF010000157.1"/>
</dbReference>
<organism evidence="1 2">
    <name type="scientific">Deinococcus antarcticus</name>
    <dbReference type="NCBI Taxonomy" id="1298767"/>
    <lineage>
        <taxon>Bacteria</taxon>
        <taxon>Thermotogati</taxon>
        <taxon>Deinococcota</taxon>
        <taxon>Deinococci</taxon>
        <taxon>Deinococcales</taxon>
        <taxon>Deinococcaceae</taxon>
        <taxon>Deinococcus</taxon>
    </lineage>
</organism>
<dbReference type="Proteomes" id="UP001595748">
    <property type="component" value="Unassembled WGS sequence"/>
</dbReference>
<dbReference type="EMBL" id="JBHRZF010000157">
    <property type="protein sequence ID" value="MFC3861772.1"/>
    <property type="molecule type" value="Genomic_DNA"/>
</dbReference>
<dbReference type="Pfam" id="PF14078">
    <property type="entry name" value="DUF4259"/>
    <property type="match status" value="1"/>
</dbReference>
<dbReference type="InterPro" id="IPR025355">
    <property type="entry name" value="DUF4259"/>
</dbReference>
<name>A0ABV8A7T3_9DEIO</name>
<evidence type="ECO:0000313" key="2">
    <source>
        <dbReference type="Proteomes" id="UP001595748"/>
    </source>
</evidence>
<accession>A0ABV8A7T3</accession>
<reference evidence="2" key="1">
    <citation type="journal article" date="2019" name="Int. J. Syst. Evol. Microbiol.">
        <title>The Global Catalogue of Microorganisms (GCM) 10K type strain sequencing project: providing services to taxonomists for standard genome sequencing and annotation.</title>
        <authorList>
            <consortium name="The Broad Institute Genomics Platform"/>
            <consortium name="The Broad Institute Genome Sequencing Center for Infectious Disease"/>
            <person name="Wu L."/>
            <person name="Ma J."/>
        </authorList>
    </citation>
    <scope>NUCLEOTIDE SEQUENCE [LARGE SCALE GENOMIC DNA]</scope>
    <source>
        <strain evidence="2">CCTCC AB 2013263</strain>
    </source>
</reference>
<protein>
    <submittedName>
        <fullName evidence="1">DUF4259 domain-containing protein</fullName>
    </submittedName>
</protein>
<gene>
    <name evidence="1" type="ORF">ACFOPQ_13475</name>
</gene>
<sequence length="133" mass="14606">MNMWNYGSFDNESAKDFIAEVVQDGHFALREAFEVVLDPDMDFVEAEEGVRAVAAAEILVAVLNGDTARITDAGLRGWVQNADKTTLADLRQLASEALDRILAPESVLPELWEDTEEYSAWLSDVGRLCSGLG</sequence>
<keyword evidence="2" id="KW-1185">Reference proteome</keyword>
<proteinExistence type="predicted"/>
<evidence type="ECO:0000313" key="1">
    <source>
        <dbReference type="EMBL" id="MFC3861772.1"/>
    </source>
</evidence>